<dbReference type="Proteomes" id="UP000293952">
    <property type="component" value="Unassembled WGS sequence"/>
</dbReference>
<keyword evidence="1" id="KW-0676">Redox-active center</keyword>
<dbReference type="EMBL" id="SETE01000003">
    <property type="protein sequence ID" value="RYM34049.1"/>
    <property type="molecule type" value="Genomic_DNA"/>
</dbReference>
<evidence type="ECO:0000256" key="1">
    <source>
        <dbReference type="ARBA" id="ARBA00023284"/>
    </source>
</evidence>
<dbReference type="PROSITE" id="PS51352">
    <property type="entry name" value="THIOREDOXIN_2"/>
    <property type="match status" value="1"/>
</dbReference>
<keyword evidence="5" id="KW-1185">Reference proteome</keyword>
<dbReference type="InterPro" id="IPR013766">
    <property type="entry name" value="Thioredoxin_domain"/>
</dbReference>
<dbReference type="GO" id="GO:0016209">
    <property type="term" value="F:antioxidant activity"/>
    <property type="evidence" value="ECO:0007669"/>
    <property type="project" value="InterPro"/>
</dbReference>
<dbReference type="Pfam" id="PF00578">
    <property type="entry name" value="AhpC-TSA"/>
    <property type="match status" value="1"/>
</dbReference>
<feature type="chain" id="PRO_5020808596" evidence="2">
    <location>
        <begin position="22"/>
        <end position="175"/>
    </location>
</feature>
<feature type="signal peptide" evidence="2">
    <location>
        <begin position="1"/>
        <end position="21"/>
    </location>
</feature>
<dbReference type="InterPro" id="IPR050553">
    <property type="entry name" value="Thioredoxin_ResA/DsbE_sf"/>
</dbReference>
<accession>A0A4Q4KPW3</accession>
<dbReference type="RefSeq" id="WP_130093490.1">
    <property type="nucleotide sequence ID" value="NZ_SETE01000003.1"/>
</dbReference>
<dbReference type="PROSITE" id="PS00194">
    <property type="entry name" value="THIOREDOXIN_1"/>
    <property type="match status" value="1"/>
</dbReference>
<evidence type="ECO:0000313" key="5">
    <source>
        <dbReference type="Proteomes" id="UP000293952"/>
    </source>
</evidence>
<reference evidence="4 5" key="1">
    <citation type="submission" date="2019-02" db="EMBL/GenBank/DDBJ databases">
        <title>Genome sequence of the sea-ice species Brumimicrobium glaciale.</title>
        <authorList>
            <person name="Bowman J.P."/>
        </authorList>
    </citation>
    <scope>NUCLEOTIDE SEQUENCE [LARGE SCALE GENOMIC DNA]</scope>
    <source>
        <strain evidence="4 5">IC156</strain>
    </source>
</reference>
<dbReference type="InterPro" id="IPR017937">
    <property type="entry name" value="Thioredoxin_CS"/>
</dbReference>
<dbReference type="InterPro" id="IPR036249">
    <property type="entry name" value="Thioredoxin-like_sf"/>
</dbReference>
<dbReference type="InterPro" id="IPR000866">
    <property type="entry name" value="AhpC/TSA"/>
</dbReference>
<keyword evidence="2" id="KW-0732">Signal</keyword>
<gene>
    <name evidence="4" type="ORF">ERX46_08795</name>
</gene>
<dbReference type="CDD" id="cd02966">
    <property type="entry name" value="TlpA_like_family"/>
    <property type="match status" value="1"/>
</dbReference>
<dbReference type="PANTHER" id="PTHR42852">
    <property type="entry name" value="THIOL:DISULFIDE INTERCHANGE PROTEIN DSBE"/>
    <property type="match status" value="1"/>
</dbReference>
<organism evidence="4 5">
    <name type="scientific">Brumimicrobium glaciale</name>
    <dbReference type="NCBI Taxonomy" id="200475"/>
    <lineage>
        <taxon>Bacteria</taxon>
        <taxon>Pseudomonadati</taxon>
        <taxon>Bacteroidota</taxon>
        <taxon>Flavobacteriia</taxon>
        <taxon>Flavobacteriales</taxon>
        <taxon>Crocinitomicaceae</taxon>
        <taxon>Brumimicrobium</taxon>
    </lineage>
</organism>
<evidence type="ECO:0000259" key="3">
    <source>
        <dbReference type="PROSITE" id="PS51352"/>
    </source>
</evidence>
<dbReference type="OrthoDB" id="9815205at2"/>
<dbReference type="GO" id="GO:0016491">
    <property type="term" value="F:oxidoreductase activity"/>
    <property type="evidence" value="ECO:0007669"/>
    <property type="project" value="InterPro"/>
</dbReference>
<name>A0A4Q4KPW3_9FLAO</name>
<proteinExistence type="predicted"/>
<protein>
    <submittedName>
        <fullName evidence="4">TlpA family protein disulfide reductase</fullName>
    </submittedName>
</protein>
<comment type="caution">
    <text evidence="4">The sequence shown here is derived from an EMBL/GenBank/DDBJ whole genome shotgun (WGS) entry which is preliminary data.</text>
</comment>
<dbReference type="AlphaFoldDB" id="A0A4Q4KPW3"/>
<evidence type="ECO:0000313" key="4">
    <source>
        <dbReference type="EMBL" id="RYM34049.1"/>
    </source>
</evidence>
<sequence length="175" mass="19805">MKKLSFLIVSTFLFLSANSYAQDGGKGLLEKTIPEMQLKNTVGEMINTAQLENDGKPIIISFWATWCTPCKKELNAIHDLYIDWQDETGVRLVAVSVDDQRTASRVVPYVDSKAWEYEVLLDPNGDFKRAMGVNNVPHTFLVDGNGNIVYSHNNYAPGDEYELYDHILKLSEKKD</sequence>
<dbReference type="Gene3D" id="3.40.30.10">
    <property type="entry name" value="Glutaredoxin"/>
    <property type="match status" value="1"/>
</dbReference>
<feature type="domain" description="Thioredoxin" evidence="3">
    <location>
        <begin position="27"/>
        <end position="175"/>
    </location>
</feature>
<dbReference type="SUPFAM" id="SSF52833">
    <property type="entry name" value="Thioredoxin-like"/>
    <property type="match status" value="1"/>
</dbReference>
<dbReference type="PANTHER" id="PTHR42852:SF17">
    <property type="entry name" value="THIOREDOXIN-LIKE PROTEIN HI_1115"/>
    <property type="match status" value="1"/>
</dbReference>
<evidence type="ECO:0000256" key="2">
    <source>
        <dbReference type="SAM" id="SignalP"/>
    </source>
</evidence>